<dbReference type="RefSeq" id="WP_189333201.1">
    <property type="nucleotide sequence ID" value="NZ_AP023356.1"/>
</dbReference>
<proteinExistence type="predicted"/>
<evidence type="ECO:0000313" key="2">
    <source>
        <dbReference type="Proteomes" id="UP000676967"/>
    </source>
</evidence>
<reference evidence="1 2" key="1">
    <citation type="submission" date="2020-08" db="EMBL/GenBank/DDBJ databases">
        <title>Whole genome shotgun sequence of Actinoplanes ianthinogenes NBRC 13996.</title>
        <authorList>
            <person name="Komaki H."/>
            <person name="Tamura T."/>
        </authorList>
    </citation>
    <scope>NUCLEOTIDE SEQUENCE [LARGE SCALE GENOMIC DNA]</scope>
    <source>
        <strain evidence="1 2">NBRC 13996</strain>
    </source>
</reference>
<evidence type="ECO:0000313" key="1">
    <source>
        <dbReference type="EMBL" id="BCJ41691.1"/>
    </source>
</evidence>
<dbReference type="Proteomes" id="UP000676967">
    <property type="component" value="Chromosome"/>
</dbReference>
<gene>
    <name evidence="1" type="ORF">Aiant_23480</name>
</gene>
<protein>
    <recommendedName>
        <fullName evidence="3">Homing endonuclease LAGLIDADG domain-containing protein</fullName>
    </recommendedName>
</protein>
<dbReference type="EMBL" id="AP023356">
    <property type="protein sequence ID" value="BCJ41691.1"/>
    <property type="molecule type" value="Genomic_DNA"/>
</dbReference>
<sequence>MIEDASPVDLAWLAGLLEGEGAFDLHRQRYPRVRLGMTDRDIVTRAAELVGANVRVSLRPPPQTALWHAEISGPRAEAVMRAILPHMGARRSSRIASVLAHAPKTSKAAPDLA</sequence>
<evidence type="ECO:0008006" key="3">
    <source>
        <dbReference type="Google" id="ProtNLM"/>
    </source>
</evidence>
<name>A0ABM7LR40_9ACTN</name>
<organism evidence="1 2">
    <name type="scientific">Actinoplanes ianthinogenes</name>
    <dbReference type="NCBI Taxonomy" id="122358"/>
    <lineage>
        <taxon>Bacteria</taxon>
        <taxon>Bacillati</taxon>
        <taxon>Actinomycetota</taxon>
        <taxon>Actinomycetes</taxon>
        <taxon>Micromonosporales</taxon>
        <taxon>Micromonosporaceae</taxon>
        <taxon>Actinoplanes</taxon>
    </lineage>
</organism>
<accession>A0ABM7LR40</accession>
<keyword evidence="2" id="KW-1185">Reference proteome</keyword>